<keyword evidence="7 10" id="KW-1133">Transmembrane helix</keyword>
<evidence type="ECO:0000256" key="10">
    <source>
        <dbReference type="SAM" id="Phobius"/>
    </source>
</evidence>
<evidence type="ECO:0000313" key="13">
    <source>
        <dbReference type="Proteomes" id="UP000433359"/>
    </source>
</evidence>
<evidence type="ECO:0000313" key="12">
    <source>
        <dbReference type="EMBL" id="MSU81581.1"/>
    </source>
</evidence>
<dbReference type="SMART" id="SM00387">
    <property type="entry name" value="HATPase_c"/>
    <property type="match status" value="1"/>
</dbReference>
<dbReference type="GO" id="GO:0005886">
    <property type="term" value="C:plasma membrane"/>
    <property type="evidence" value="ECO:0007669"/>
    <property type="project" value="UniProtKB-SubCell"/>
</dbReference>
<protein>
    <recommendedName>
        <fullName evidence="3">histidine kinase</fullName>
        <ecNumber evidence="3">2.7.13.3</ecNumber>
    </recommendedName>
</protein>
<dbReference type="InterPro" id="IPR004358">
    <property type="entry name" value="Sig_transdc_His_kin-like_C"/>
</dbReference>
<comment type="catalytic activity">
    <reaction evidence="1">
        <text>ATP + protein L-histidine = ADP + protein N-phospho-L-histidine.</text>
        <dbReference type="EC" id="2.7.13.3"/>
    </reaction>
</comment>
<dbReference type="Pfam" id="PF02743">
    <property type="entry name" value="dCache_1"/>
    <property type="match status" value="1"/>
</dbReference>
<dbReference type="PRINTS" id="PR00344">
    <property type="entry name" value="BCTRLSENSOR"/>
</dbReference>
<proteinExistence type="predicted"/>
<feature type="transmembrane region" description="Helical" evidence="10">
    <location>
        <begin position="316"/>
        <end position="335"/>
    </location>
</feature>
<dbReference type="Pfam" id="PF02518">
    <property type="entry name" value="HATPase_c"/>
    <property type="match status" value="1"/>
</dbReference>
<dbReference type="InterPro" id="IPR010559">
    <property type="entry name" value="Sig_transdc_His_kin_internal"/>
</dbReference>
<sequence>MGYPHQNTGQSMKTFKKGCKEKLFMYKPGNIQTTLMIAFSVISAVIMLCMGSVMYLRFSSMSRQEILENNQKLMDQTIESVEDYLINMRQISDALYYDIIKESDISSQSDKIHSGMNLLYEANKENLRSIAIYNKSGSLMEAEPVVAQKEDPNVTKQEWFMHAMNQMENIHFSTPHVQNLFDDGSCRYYWVISSSRVVELTNGSNTQLGVLLVDMDYSGIARMMDRINTAGSGQYFYLCDSNGQIIYHPHQVQLDNGMKNESSKKAATAKESVYEERVNGERREIVVDTIGYTGWKLVCVMPYSIFSSKMLDIKQFVLILILLMAMMLTLINRLISVRISRPIMKLNNSVTEYEEGKESEIYIGGSREIRHLGRSIRESYKQNTALMQKIVWEQTERRKSELEVLQSQINPHFLYNTLDSITWMIEGERNDEAVFMISQLARLFRISLSKGHTIISIKDELQHAQSYMNIQKVRYKNKFQISFDIAPDILDCCIVKLILQPILENAINYGVREMDDCGEIIVRGSRQKDEILLSVTDNGMGIPEEEVEFLLTDTKRVHKKGSGVGLVNVNNRIKILFGEQYGLHIESELDEGTTVSIKIPAIIYSEENRKKFESSSQKDKQEET</sequence>
<dbReference type="PANTHER" id="PTHR34220:SF7">
    <property type="entry name" value="SENSOR HISTIDINE KINASE YPDA"/>
    <property type="match status" value="1"/>
</dbReference>
<name>A0A6N7XXN2_9FIRM</name>
<keyword evidence="8" id="KW-0902">Two-component regulatory system</keyword>
<dbReference type="EMBL" id="VULP01000005">
    <property type="protein sequence ID" value="MSU81581.1"/>
    <property type="molecule type" value="Genomic_DNA"/>
</dbReference>
<evidence type="ECO:0000256" key="5">
    <source>
        <dbReference type="ARBA" id="ARBA00022692"/>
    </source>
</evidence>
<evidence type="ECO:0000256" key="7">
    <source>
        <dbReference type="ARBA" id="ARBA00022989"/>
    </source>
</evidence>
<evidence type="ECO:0000259" key="11">
    <source>
        <dbReference type="PROSITE" id="PS50109"/>
    </source>
</evidence>
<evidence type="ECO:0000256" key="3">
    <source>
        <dbReference type="ARBA" id="ARBA00012438"/>
    </source>
</evidence>
<dbReference type="AlphaFoldDB" id="A0A6N7XXN2"/>
<keyword evidence="6 12" id="KW-0808">Transferase</keyword>
<dbReference type="InterPro" id="IPR003594">
    <property type="entry name" value="HATPase_dom"/>
</dbReference>
<comment type="caution">
    <text evidence="12">The sequence shown here is derived from an EMBL/GenBank/DDBJ whole genome shotgun (WGS) entry which is preliminary data.</text>
</comment>
<feature type="transmembrane region" description="Helical" evidence="10">
    <location>
        <begin position="35"/>
        <end position="56"/>
    </location>
</feature>
<dbReference type="SUPFAM" id="SSF55874">
    <property type="entry name" value="ATPase domain of HSP90 chaperone/DNA topoisomerase II/histidine kinase"/>
    <property type="match status" value="1"/>
</dbReference>
<dbReference type="Proteomes" id="UP000433359">
    <property type="component" value="Unassembled WGS sequence"/>
</dbReference>
<dbReference type="Gene3D" id="3.30.565.10">
    <property type="entry name" value="Histidine kinase-like ATPase, C-terminal domain"/>
    <property type="match status" value="1"/>
</dbReference>
<evidence type="ECO:0000256" key="9">
    <source>
        <dbReference type="ARBA" id="ARBA00023136"/>
    </source>
</evidence>
<keyword evidence="5 10" id="KW-0812">Transmembrane</keyword>
<evidence type="ECO:0000256" key="6">
    <source>
        <dbReference type="ARBA" id="ARBA00022777"/>
    </source>
</evidence>
<dbReference type="InterPro" id="IPR033479">
    <property type="entry name" value="dCache_1"/>
</dbReference>
<evidence type="ECO:0000256" key="2">
    <source>
        <dbReference type="ARBA" id="ARBA00004651"/>
    </source>
</evidence>
<dbReference type="Gene3D" id="3.30.450.20">
    <property type="entry name" value="PAS domain"/>
    <property type="match status" value="1"/>
</dbReference>
<dbReference type="InterPro" id="IPR005467">
    <property type="entry name" value="His_kinase_dom"/>
</dbReference>
<reference evidence="12 13" key="1">
    <citation type="submission" date="2019-08" db="EMBL/GenBank/DDBJ databases">
        <title>In-depth cultivation of the pig gut microbiome towards novel bacterial diversity and tailored functional studies.</title>
        <authorList>
            <person name="Wylensek D."/>
            <person name="Hitch T.C.A."/>
            <person name="Clavel T."/>
        </authorList>
    </citation>
    <scope>NUCLEOTIDE SEQUENCE [LARGE SCALE GENOMIC DNA]</scope>
    <source>
        <strain evidence="12 13">BSM-383-APC-4H</strain>
    </source>
</reference>
<gene>
    <name evidence="12" type="ORF">FYJ25_04190</name>
</gene>
<comment type="subcellular location">
    <subcellularLocation>
        <location evidence="2">Cell membrane</location>
        <topology evidence="2">Multi-pass membrane protein</topology>
    </subcellularLocation>
</comment>
<keyword evidence="6 12" id="KW-0418">Kinase</keyword>
<keyword evidence="9 10" id="KW-0472">Membrane</keyword>
<dbReference type="Pfam" id="PF06580">
    <property type="entry name" value="His_kinase"/>
    <property type="match status" value="1"/>
</dbReference>
<keyword evidence="4" id="KW-1003">Cell membrane</keyword>
<accession>A0A6N7XXN2</accession>
<dbReference type="CDD" id="cd12912">
    <property type="entry name" value="PDC2_MCP_like"/>
    <property type="match status" value="1"/>
</dbReference>
<dbReference type="InterPro" id="IPR036890">
    <property type="entry name" value="HATPase_C_sf"/>
</dbReference>
<evidence type="ECO:0000256" key="8">
    <source>
        <dbReference type="ARBA" id="ARBA00023012"/>
    </source>
</evidence>
<evidence type="ECO:0000256" key="4">
    <source>
        <dbReference type="ARBA" id="ARBA00022475"/>
    </source>
</evidence>
<feature type="domain" description="Histidine kinase" evidence="11">
    <location>
        <begin position="498"/>
        <end position="603"/>
    </location>
</feature>
<evidence type="ECO:0000256" key="1">
    <source>
        <dbReference type="ARBA" id="ARBA00000085"/>
    </source>
</evidence>
<dbReference type="PANTHER" id="PTHR34220">
    <property type="entry name" value="SENSOR HISTIDINE KINASE YPDA"/>
    <property type="match status" value="1"/>
</dbReference>
<dbReference type="GO" id="GO:0000155">
    <property type="term" value="F:phosphorelay sensor kinase activity"/>
    <property type="evidence" value="ECO:0007669"/>
    <property type="project" value="InterPro"/>
</dbReference>
<dbReference type="InterPro" id="IPR050640">
    <property type="entry name" value="Bact_2-comp_sensor_kinase"/>
</dbReference>
<dbReference type="PROSITE" id="PS50109">
    <property type="entry name" value="HIS_KIN"/>
    <property type="match status" value="1"/>
</dbReference>
<organism evidence="12 13">
    <name type="scientific">Anaerobutyricum soehngenii</name>
    <dbReference type="NCBI Taxonomy" id="105843"/>
    <lineage>
        <taxon>Bacteria</taxon>
        <taxon>Bacillati</taxon>
        <taxon>Bacillota</taxon>
        <taxon>Clostridia</taxon>
        <taxon>Lachnospirales</taxon>
        <taxon>Lachnospiraceae</taxon>
        <taxon>Anaerobutyricum</taxon>
    </lineage>
</organism>
<dbReference type="EC" id="2.7.13.3" evidence="3"/>